<comment type="similarity">
    <text evidence="7 10">Belongs to the fluoride channel Fluc/FEX (TC 1.A.43) family.</text>
</comment>
<feature type="compositionally biased region" description="Gly residues" evidence="11">
    <location>
        <begin position="180"/>
        <end position="192"/>
    </location>
</feature>
<dbReference type="Proteomes" id="UP000323505">
    <property type="component" value="Unassembled WGS sequence"/>
</dbReference>
<dbReference type="AlphaFoldDB" id="A0A5D3F994"/>
<reference evidence="12 13" key="1">
    <citation type="submission" date="2019-08" db="EMBL/GenBank/DDBJ databases">
        <title>Actinomadura sp. nov. CYP1-5 isolated from mountain soil.</title>
        <authorList>
            <person name="Songsumanus A."/>
            <person name="Kuncharoen N."/>
            <person name="Kudo T."/>
            <person name="Yuki M."/>
            <person name="Igarashi Y."/>
            <person name="Tanasupawat S."/>
        </authorList>
    </citation>
    <scope>NUCLEOTIDE SEQUENCE [LARGE SCALE GENOMIC DNA]</scope>
    <source>
        <strain evidence="12 13">CYP1-5</strain>
    </source>
</reference>
<dbReference type="Pfam" id="PF02537">
    <property type="entry name" value="CRCB"/>
    <property type="match status" value="1"/>
</dbReference>
<dbReference type="PANTHER" id="PTHR28259:SF1">
    <property type="entry name" value="FLUORIDE EXPORT PROTEIN 1-RELATED"/>
    <property type="match status" value="1"/>
</dbReference>
<evidence type="ECO:0000256" key="8">
    <source>
        <dbReference type="ARBA" id="ARBA00035585"/>
    </source>
</evidence>
<evidence type="ECO:0000256" key="1">
    <source>
        <dbReference type="ARBA" id="ARBA00004651"/>
    </source>
</evidence>
<dbReference type="GO" id="GO:0046872">
    <property type="term" value="F:metal ion binding"/>
    <property type="evidence" value="ECO:0007669"/>
    <property type="project" value="UniProtKB-KW"/>
</dbReference>
<feature type="transmembrane region" description="Helical" evidence="10">
    <location>
        <begin position="36"/>
        <end position="57"/>
    </location>
</feature>
<dbReference type="GO" id="GO:0062054">
    <property type="term" value="F:fluoride channel activity"/>
    <property type="evidence" value="ECO:0007669"/>
    <property type="project" value="UniProtKB-UniRule"/>
</dbReference>
<sequence>MPDARPVRSEAAPPRAPDIDLRVPPRRRWDLGRDHWSTLAAISAGGVCGALARYGISTALPHRTGAFDWAIFAVNVSGCLLIGVLMVLITEVRRAHRLVRPFLGVGILGGYTTFSTALVEVQRGVQDEMARSALLYLFGTLVCALLAVQAGVWLTRLLSRPRKPAVDDGANDEVSDDGGSDGGGSDGGGSGGEGKENS</sequence>
<dbReference type="GO" id="GO:0140114">
    <property type="term" value="P:cellular detoxification of fluoride"/>
    <property type="evidence" value="ECO:0007669"/>
    <property type="project" value="UniProtKB-UniRule"/>
</dbReference>
<evidence type="ECO:0000313" key="12">
    <source>
        <dbReference type="EMBL" id="TYK44474.1"/>
    </source>
</evidence>
<accession>A0A5D3F994</accession>
<dbReference type="PANTHER" id="PTHR28259">
    <property type="entry name" value="FLUORIDE EXPORT PROTEIN 1-RELATED"/>
    <property type="match status" value="1"/>
</dbReference>
<evidence type="ECO:0000256" key="2">
    <source>
        <dbReference type="ARBA" id="ARBA00022475"/>
    </source>
</evidence>
<feature type="binding site" evidence="10">
    <location>
        <position position="112"/>
    </location>
    <ligand>
        <name>Na(+)</name>
        <dbReference type="ChEBI" id="CHEBI:29101"/>
        <note>structural</note>
    </ligand>
</feature>
<keyword evidence="10" id="KW-0915">Sodium</keyword>
<evidence type="ECO:0000256" key="4">
    <source>
        <dbReference type="ARBA" id="ARBA00022989"/>
    </source>
</evidence>
<dbReference type="EMBL" id="VSRQ01000008">
    <property type="protein sequence ID" value="TYK44474.1"/>
    <property type="molecule type" value="Genomic_DNA"/>
</dbReference>
<evidence type="ECO:0000313" key="13">
    <source>
        <dbReference type="Proteomes" id="UP000323505"/>
    </source>
</evidence>
<keyword evidence="4 10" id="KW-1133">Transmembrane helix</keyword>
<dbReference type="HAMAP" id="MF_00454">
    <property type="entry name" value="FluC"/>
    <property type="match status" value="1"/>
</dbReference>
<feature type="transmembrane region" description="Helical" evidence="10">
    <location>
        <begin position="69"/>
        <end position="90"/>
    </location>
</feature>
<keyword evidence="10" id="KW-0479">Metal-binding</keyword>
<keyword evidence="5 10" id="KW-0472">Membrane</keyword>
<protein>
    <recommendedName>
        <fullName evidence="10">Fluoride-specific ion channel FluC</fullName>
    </recommendedName>
</protein>
<keyword evidence="10" id="KW-0813">Transport</keyword>
<keyword evidence="2 10" id="KW-1003">Cell membrane</keyword>
<evidence type="ECO:0000256" key="7">
    <source>
        <dbReference type="ARBA" id="ARBA00035120"/>
    </source>
</evidence>
<keyword evidence="13" id="KW-1185">Reference proteome</keyword>
<keyword evidence="3 10" id="KW-0812">Transmembrane</keyword>
<comment type="caution">
    <text evidence="12">The sequence shown here is derived from an EMBL/GenBank/DDBJ whole genome shotgun (WGS) entry which is preliminary data.</text>
</comment>
<gene>
    <name evidence="10" type="primary">fluC</name>
    <name evidence="10" type="synonym">crcB</name>
    <name evidence="12" type="ORF">FXF68_33940</name>
</gene>
<evidence type="ECO:0000256" key="11">
    <source>
        <dbReference type="SAM" id="MobiDB-lite"/>
    </source>
</evidence>
<evidence type="ECO:0000256" key="10">
    <source>
        <dbReference type="HAMAP-Rule" id="MF_00454"/>
    </source>
</evidence>
<comment type="activity regulation">
    <text evidence="10">Na(+) is not transported, but it plays an essential structural role and its presence is essential for fluoride channel function.</text>
</comment>
<dbReference type="InterPro" id="IPR003691">
    <property type="entry name" value="FluC"/>
</dbReference>
<feature type="binding site" evidence="10">
    <location>
        <position position="109"/>
    </location>
    <ligand>
        <name>Na(+)</name>
        <dbReference type="ChEBI" id="CHEBI:29101"/>
        <note>structural</note>
    </ligand>
</feature>
<organism evidence="12 13">
    <name type="scientific">Actinomadura decatromicini</name>
    <dbReference type="NCBI Taxonomy" id="2604572"/>
    <lineage>
        <taxon>Bacteria</taxon>
        <taxon>Bacillati</taxon>
        <taxon>Actinomycetota</taxon>
        <taxon>Actinomycetes</taxon>
        <taxon>Streptosporangiales</taxon>
        <taxon>Thermomonosporaceae</taxon>
        <taxon>Actinomadura</taxon>
    </lineage>
</organism>
<name>A0A5D3F994_9ACTN</name>
<comment type="catalytic activity">
    <reaction evidence="8">
        <text>fluoride(in) = fluoride(out)</text>
        <dbReference type="Rhea" id="RHEA:76159"/>
        <dbReference type="ChEBI" id="CHEBI:17051"/>
    </reaction>
    <physiologicalReaction direction="left-to-right" evidence="8">
        <dbReference type="Rhea" id="RHEA:76160"/>
    </physiologicalReaction>
</comment>
<evidence type="ECO:0000256" key="3">
    <source>
        <dbReference type="ARBA" id="ARBA00022692"/>
    </source>
</evidence>
<evidence type="ECO:0000256" key="9">
    <source>
        <dbReference type="ARBA" id="ARBA00049940"/>
    </source>
</evidence>
<keyword evidence="10" id="KW-0406">Ion transport</keyword>
<feature type="transmembrane region" description="Helical" evidence="10">
    <location>
        <begin position="133"/>
        <end position="154"/>
    </location>
</feature>
<evidence type="ECO:0000256" key="5">
    <source>
        <dbReference type="ARBA" id="ARBA00023136"/>
    </source>
</evidence>
<comment type="function">
    <text evidence="9 10">Fluoride-specific ion channel. Important for reducing fluoride concentration in the cell, thus reducing its toxicity.</text>
</comment>
<dbReference type="GO" id="GO:0005886">
    <property type="term" value="C:plasma membrane"/>
    <property type="evidence" value="ECO:0007669"/>
    <property type="project" value="UniProtKB-SubCell"/>
</dbReference>
<keyword evidence="6 10" id="KW-0407">Ion channel</keyword>
<comment type="subcellular location">
    <subcellularLocation>
        <location evidence="1 10">Cell membrane</location>
        <topology evidence="1 10">Multi-pass membrane protein</topology>
    </subcellularLocation>
</comment>
<feature type="transmembrane region" description="Helical" evidence="10">
    <location>
        <begin position="102"/>
        <end position="121"/>
    </location>
</feature>
<feature type="region of interest" description="Disordered" evidence="11">
    <location>
        <begin position="162"/>
        <end position="198"/>
    </location>
</feature>
<dbReference type="RefSeq" id="WP_148766598.1">
    <property type="nucleotide sequence ID" value="NZ_VSRQ01000008.1"/>
</dbReference>
<proteinExistence type="inferred from homology"/>
<evidence type="ECO:0000256" key="6">
    <source>
        <dbReference type="ARBA" id="ARBA00023303"/>
    </source>
</evidence>
<feature type="compositionally biased region" description="Acidic residues" evidence="11">
    <location>
        <begin position="169"/>
        <end position="179"/>
    </location>
</feature>